<organism evidence="2 3">
    <name type="scientific">Hoeflea halophila</name>
    <dbReference type="NCBI Taxonomy" id="714899"/>
    <lineage>
        <taxon>Bacteria</taxon>
        <taxon>Pseudomonadati</taxon>
        <taxon>Pseudomonadota</taxon>
        <taxon>Alphaproteobacteria</taxon>
        <taxon>Hyphomicrobiales</taxon>
        <taxon>Rhizobiaceae</taxon>
        <taxon>Hoeflea</taxon>
    </lineage>
</organism>
<dbReference type="InterPro" id="IPR007374">
    <property type="entry name" value="ASCH_domain"/>
</dbReference>
<dbReference type="InterPro" id="IPR009326">
    <property type="entry name" value="DUF984"/>
</dbReference>
<dbReference type="PANTHER" id="PTHR39203:SF1">
    <property type="entry name" value="CYTOPLASMIC PROTEIN"/>
    <property type="match status" value="1"/>
</dbReference>
<evidence type="ECO:0000313" key="3">
    <source>
        <dbReference type="Proteomes" id="UP000219465"/>
    </source>
</evidence>
<dbReference type="SUPFAM" id="SSF88697">
    <property type="entry name" value="PUA domain-like"/>
    <property type="match status" value="1"/>
</dbReference>
<name>A0A286HQ70_9HYPH</name>
<dbReference type="PANTHER" id="PTHR39203">
    <property type="entry name" value="CYTOPLASMIC PROTEIN-RELATED"/>
    <property type="match status" value="1"/>
</dbReference>
<dbReference type="AlphaFoldDB" id="A0A286HQ70"/>
<dbReference type="SMART" id="SM01022">
    <property type="entry name" value="ASCH"/>
    <property type="match status" value="1"/>
</dbReference>
<evidence type="ECO:0000313" key="2">
    <source>
        <dbReference type="EMBL" id="SOE09973.1"/>
    </source>
</evidence>
<dbReference type="Gene3D" id="3.10.400.10">
    <property type="entry name" value="Sulfate adenylyltransferase"/>
    <property type="match status" value="1"/>
</dbReference>
<dbReference type="Proteomes" id="UP000219465">
    <property type="component" value="Unassembled WGS sequence"/>
</dbReference>
<dbReference type="InterPro" id="IPR015947">
    <property type="entry name" value="PUA-like_sf"/>
</dbReference>
<dbReference type="EMBL" id="OCPC01000001">
    <property type="protein sequence ID" value="SOE09973.1"/>
    <property type="molecule type" value="Genomic_DNA"/>
</dbReference>
<reference evidence="3" key="1">
    <citation type="submission" date="2017-08" db="EMBL/GenBank/DDBJ databases">
        <authorList>
            <person name="Varghese N."/>
            <person name="Submissions S."/>
        </authorList>
    </citation>
    <scope>NUCLEOTIDE SEQUENCE [LARGE SCALE GENOMIC DNA]</scope>
    <source>
        <strain evidence="3">KCTC 23107</strain>
    </source>
</reference>
<accession>A0A286HQ70</accession>
<sequence>MDPSLDQVMKRYPGAVSYRPGDSEALNSEIIELMRSGRKTATCATLDEFEDNPGSYPEVGRIDIVLDWNERAAMAVRTLSLEKIAYSEMDPGRVPPQGEFVDLDDWRRGYAAYLGRNGGFDPNVTLLYERFEVVEDFAGDKTQ</sequence>
<dbReference type="Pfam" id="PF04266">
    <property type="entry name" value="ASCH"/>
    <property type="match status" value="1"/>
</dbReference>
<dbReference type="RefSeq" id="WP_097105178.1">
    <property type="nucleotide sequence ID" value="NZ_OCPC01000001.1"/>
</dbReference>
<keyword evidence="3" id="KW-1185">Reference proteome</keyword>
<feature type="domain" description="ASCH" evidence="1">
    <location>
        <begin position="24"/>
        <end position="135"/>
    </location>
</feature>
<proteinExistence type="predicted"/>
<gene>
    <name evidence="2" type="ORF">SAMN05877838_0746</name>
</gene>
<evidence type="ECO:0000259" key="1">
    <source>
        <dbReference type="SMART" id="SM01022"/>
    </source>
</evidence>
<dbReference type="OrthoDB" id="9807542at2"/>
<protein>
    <submittedName>
        <fullName evidence="2">Uncharacterized protein YhfF</fullName>
    </submittedName>
</protein>